<comment type="caution">
    <text evidence="2">The sequence shown here is derived from an EMBL/GenBank/DDBJ whole genome shotgun (WGS) entry which is preliminary data.</text>
</comment>
<gene>
    <name evidence="2" type="ORF">JOF56_001034</name>
</gene>
<accession>A0ABS4T9M8</accession>
<dbReference type="EMBL" id="JAGINW010000001">
    <property type="protein sequence ID" value="MBP2320649.1"/>
    <property type="molecule type" value="Genomic_DNA"/>
</dbReference>
<dbReference type="Pfam" id="PF13560">
    <property type="entry name" value="HTH_31"/>
    <property type="match status" value="1"/>
</dbReference>
<sequence length="270" mass="29822">MANALFQLRQQAGFTLEQAAEAIGFDKSKVSRTENALTGITGDTVIALCEAYGVEKHITNALADLARQSRKRGWWHEYSADLNPKLADLFELEADAVTCQVFTIDVITGLYQTREYAEALMRLTNPTIDVDVLMQRVDVRLERQAQARKAGTRVWAVIGEAALIPPVGGGEVMAAQLEHIVHLVEDRVATVQVLPLSLPGHFAMGLPFTLYHLRDGATFAFLDTLTGGLYLEEQSDVEAYQGAWTQLTANALDFHQSVSILKKKVVEHRS</sequence>
<dbReference type="SMART" id="SM00530">
    <property type="entry name" value="HTH_XRE"/>
    <property type="match status" value="1"/>
</dbReference>
<dbReference type="SUPFAM" id="SSF47413">
    <property type="entry name" value="lambda repressor-like DNA-binding domains"/>
    <property type="match status" value="1"/>
</dbReference>
<dbReference type="Proteomes" id="UP001519332">
    <property type="component" value="Unassembled WGS sequence"/>
</dbReference>
<dbReference type="InterPro" id="IPR010982">
    <property type="entry name" value="Lambda_DNA-bd_dom_sf"/>
</dbReference>
<evidence type="ECO:0000313" key="3">
    <source>
        <dbReference type="Proteomes" id="UP001519332"/>
    </source>
</evidence>
<keyword evidence="3" id="KW-1185">Reference proteome</keyword>
<proteinExistence type="predicted"/>
<evidence type="ECO:0000313" key="2">
    <source>
        <dbReference type="EMBL" id="MBP2320649.1"/>
    </source>
</evidence>
<reference evidence="2 3" key="1">
    <citation type="submission" date="2021-03" db="EMBL/GenBank/DDBJ databases">
        <title>Sequencing the genomes of 1000 actinobacteria strains.</title>
        <authorList>
            <person name="Klenk H.-P."/>
        </authorList>
    </citation>
    <scope>NUCLEOTIDE SEQUENCE [LARGE SCALE GENOMIC DNA]</scope>
    <source>
        <strain evidence="2 3">DSM 46670</strain>
    </source>
</reference>
<dbReference type="InterPro" id="IPR001387">
    <property type="entry name" value="Cro/C1-type_HTH"/>
</dbReference>
<organism evidence="2 3">
    <name type="scientific">Kibdelosporangium banguiense</name>
    <dbReference type="NCBI Taxonomy" id="1365924"/>
    <lineage>
        <taxon>Bacteria</taxon>
        <taxon>Bacillati</taxon>
        <taxon>Actinomycetota</taxon>
        <taxon>Actinomycetes</taxon>
        <taxon>Pseudonocardiales</taxon>
        <taxon>Pseudonocardiaceae</taxon>
        <taxon>Kibdelosporangium</taxon>
    </lineage>
</organism>
<feature type="domain" description="HTH cro/C1-type" evidence="1">
    <location>
        <begin position="7"/>
        <end position="58"/>
    </location>
</feature>
<name>A0ABS4T9M8_9PSEU</name>
<dbReference type="Gene3D" id="1.10.260.40">
    <property type="entry name" value="lambda repressor-like DNA-binding domains"/>
    <property type="match status" value="1"/>
</dbReference>
<evidence type="ECO:0000259" key="1">
    <source>
        <dbReference type="PROSITE" id="PS50943"/>
    </source>
</evidence>
<protein>
    <submittedName>
        <fullName evidence="2">Transcriptional regulator with XRE-family HTH domain</fullName>
    </submittedName>
</protein>
<dbReference type="RefSeq" id="WP_209635052.1">
    <property type="nucleotide sequence ID" value="NZ_JAGINW010000001.1"/>
</dbReference>
<dbReference type="Pfam" id="PF19054">
    <property type="entry name" value="DUF5753"/>
    <property type="match status" value="1"/>
</dbReference>
<dbReference type="PROSITE" id="PS50943">
    <property type="entry name" value="HTH_CROC1"/>
    <property type="match status" value="1"/>
</dbReference>
<dbReference type="InterPro" id="IPR043917">
    <property type="entry name" value="DUF5753"/>
</dbReference>
<dbReference type="CDD" id="cd00093">
    <property type="entry name" value="HTH_XRE"/>
    <property type="match status" value="1"/>
</dbReference>